<dbReference type="EMBL" id="CCND01000050">
    <property type="protein sequence ID" value="CDX62773.1"/>
    <property type="molecule type" value="Genomic_DNA"/>
</dbReference>
<feature type="signal peptide" evidence="4">
    <location>
        <begin position="1"/>
        <end position="30"/>
    </location>
</feature>
<keyword evidence="3 4" id="KW-0732">Signal</keyword>
<organism evidence="7 12">
    <name type="scientific">Mesorhizobium plurifarium</name>
    <dbReference type="NCBI Taxonomy" id="69974"/>
    <lineage>
        <taxon>Bacteria</taxon>
        <taxon>Pseudomonadati</taxon>
        <taxon>Pseudomonadota</taxon>
        <taxon>Alphaproteobacteria</taxon>
        <taxon>Hyphomicrobiales</taxon>
        <taxon>Phyllobacteriaceae</taxon>
        <taxon>Mesorhizobium</taxon>
    </lineage>
</organism>
<sequence>MTRSMKGLVKALALGLAAACSLAAVSGATAEELSLKGKRIGVSAIGTDHYWDLMAFKGIQDRVKELGGEVIALDAGRKDQQQIAQLQTLIAQKPDAIIEQLGNLEVLNPWLQKIRDAGIPLFTVDTATPHAINNTTSNNYNIGAEIALQMVADMGGKGNVLVFNGFYSVPVCKIRYDQLKYVLTSFPDVKIVEPELRDVIPNTVQSAYSNVTDMLTKSPEKGSIGAVWACWDVPQIGATQAVEAAGRNEVKTYGIDGSPEVIKMVMDPKSSAGAVAAQQPYEIGKTSVDNAAKYLAGQKVPPFTFVPSVLINKENAAEKGKPFLDAAEKAGVK</sequence>
<dbReference type="STRING" id="69974.MPLDJ20_100112"/>
<dbReference type="CDD" id="cd06305">
    <property type="entry name" value="PBP1_methylthioribose_binding-like"/>
    <property type="match status" value="1"/>
</dbReference>
<comment type="similarity">
    <text evidence="2">Belongs to the bacterial solute-binding protein 2 family.</text>
</comment>
<evidence type="ECO:0000256" key="2">
    <source>
        <dbReference type="ARBA" id="ARBA00007639"/>
    </source>
</evidence>
<evidence type="ECO:0000256" key="1">
    <source>
        <dbReference type="ARBA" id="ARBA00004196"/>
    </source>
</evidence>
<evidence type="ECO:0000256" key="3">
    <source>
        <dbReference type="ARBA" id="ARBA00022729"/>
    </source>
</evidence>
<dbReference type="Pfam" id="PF13407">
    <property type="entry name" value="Peripla_BP_4"/>
    <property type="match status" value="1"/>
</dbReference>
<dbReference type="EMBL" id="CCNE01000056">
    <property type="protein sequence ID" value="CDX61221.1"/>
    <property type="molecule type" value="Genomic_DNA"/>
</dbReference>
<feature type="domain" description="Periplasmic binding protein" evidence="5">
    <location>
        <begin position="40"/>
        <end position="299"/>
    </location>
</feature>
<dbReference type="Proteomes" id="UP000046373">
    <property type="component" value="Unassembled WGS sequence"/>
</dbReference>
<dbReference type="GeneID" id="31887622"/>
<reference evidence="11 12" key="4">
    <citation type="submission" date="2014-08" db="EMBL/GenBank/DDBJ databases">
        <authorList>
            <person name="Moulin Lionel"/>
        </authorList>
    </citation>
    <scope>NUCLEOTIDE SEQUENCE [LARGE SCALE GENOMIC DNA]</scope>
</reference>
<evidence type="ECO:0000313" key="7">
    <source>
        <dbReference type="EMBL" id="CDX14837.1"/>
    </source>
</evidence>
<dbReference type="GO" id="GO:0030313">
    <property type="term" value="C:cell envelope"/>
    <property type="evidence" value="ECO:0007669"/>
    <property type="project" value="UniProtKB-SubCell"/>
</dbReference>
<feature type="chain" id="PRO_5014218970" evidence="4">
    <location>
        <begin position="31"/>
        <end position="333"/>
    </location>
</feature>
<dbReference type="InterPro" id="IPR028082">
    <property type="entry name" value="Peripla_BP_I"/>
</dbReference>
<dbReference type="Gene3D" id="3.40.50.2300">
    <property type="match status" value="2"/>
</dbReference>
<dbReference type="GO" id="GO:0030246">
    <property type="term" value="F:carbohydrate binding"/>
    <property type="evidence" value="ECO:0007669"/>
    <property type="project" value="UniProtKB-ARBA"/>
</dbReference>
<protein>
    <submittedName>
        <fullName evidence="7">Periplasmic binding protein/LacI transcriptional regulator</fullName>
    </submittedName>
</protein>
<dbReference type="InterPro" id="IPR025997">
    <property type="entry name" value="SBP_2_dom"/>
</dbReference>
<evidence type="ECO:0000313" key="9">
    <source>
        <dbReference type="EMBL" id="CDX62773.1"/>
    </source>
</evidence>
<dbReference type="RefSeq" id="WP_040980113.1">
    <property type="nucleotide sequence ID" value="NZ_CCNB01000002.1"/>
</dbReference>
<accession>A0A090DMD0</accession>
<reference evidence="13" key="3">
    <citation type="submission" date="2014-08" db="EMBL/GenBank/DDBJ databases">
        <authorList>
            <person name="Edwards T."/>
        </authorList>
    </citation>
    <scope>NUCLEOTIDE SEQUENCE [LARGE SCALE GENOMIC DNA]</scope>
</reference>
<reference evidence="9" key="1">
    <citation type="submission" date="2014-08" db="EMBL/GenBank/DDBJ databases">
        <title>DNA barcoding of Bradysia (Diptera: Sciaridae) for detection of the immature stages on agricultural crops.</title>
        <authorList>
            <person name="Shin S."/>
            <person name="Jung S."/>
            <person name="Heller K."/>
            <person name="Menzel F."/>
            <person name="Hong T.-K."/>
            <person name="Lee H."/>
            <person name="Lee S."/>
        </authorList>
    </citation>
    <scope>NUCLEOTIDE SEQUENCE</scope>
</reference>
<evidence type="ECO:0000313" key="13">
    <source>
        <dbReference type="Proteomes" id="UP000182888"/>
    </source>
</evidence>
<gene>
    <name evidence="9" type="ORF">MPL1032_70047</name>
    <name evidence="6" type="ORF">MPL3356_110077</name>
    <name evidence="8" type="ORF">MPL3365_60044</name>
    <name evidence="7" type="ORF">MPLDJ20_100112</name>
</gene>
<evidence type="ECO:0000313" key="6">
    <source>
        <dbReference type="EMBL" id="CDX11631.1"/>
    </source>
</evidence>
<comment type="subcellular location">
    <subcellularLocation>
        <location evidence="1">Cell envelope</location>
    </subcellularLocation>
</comment>
<keyword evidence="10" id="KW-1185">Reference proteome</keyword>
<dbReference type="PANTHER" id="PTHR46847">
    <property type="entry name" value="D-ALLOSE-BINDING PERIPLASMIC PROTEIN-RELATED"/>
    <property type="match status" value="1"/>
</dbReference>
<dbReference type="Proteomes" id="UP000045285">
    <property type="component" value="Unassembled WGS sequence"/>
</dbReference>
<dbReference type="Proteomes" id="UP000182888">
    <property type="component" value="Unassembled WGS sequence"/>
</dbReference>
<name>A0A090DMD0_MESPL</name>
<evidence type="ECO:0000256" key="4">
    <source>
        <dbReference type="SAM" id="SignalP"/>
    </source>
</evidence>
<evidence type="ECO:0000313" key="8">
    <source>
        <dbReference type="EMBL" id="CDX61221.1"/>
    </source>
</evidence>
<dbReference type="AlphaFoldDB" id="A0A090DMD0"/>
<dbReference type="PANTHER" id="PTHR46847:SF1">
    <property type="entry name" value="D-ALLOSE-BINDING PERIPLASMIC PROTEIN-RELATED"/>
    <property type="match status" value="1"/>
</dbReference>
<evidence type="ECO:0000313" key="12">
    <source>
        <dbReference type="Proteomes" id="UP000046373"/>
    </source>
</evidence>
<dbReference type="EMBL" id="CCMZ01000003">
    <property type="protein sequence ID" value="CDX11631.1"/>
    <property type="molecule type" value="Genomic_DNA"/>
</dbReference>
<proteinExistence type="inferred from homology"/>
<dbReference type="Proteomes" id="UP000046122">
    <property type="component" value="Unassembled WGS sequence"/>
</dbReference>
<dbReference type="SUPFAM" id="SSF53822">
    <property type="entry name" value="Periplasmic binding protein-like I"/>
    <property type="match status" value="1"/>
</dbReference>
<dbReference type="EMBL" id="CCNB01000002">
    <property type="protein sequence ID" value="CDX14837.1"/>
    <property type="molecule type" value="Genomic_DNA"/>
</dbReference>
<evidence type="ECO:0000259" key="5">
    <source>
        <dbReference type="Pfam" id="PF13407"/>
    </source>
</evidence>
<evidence type="ECO:0000313" key="10">
    <source>
        <dbReference type="Proteomes" id="UP000045285"/>
    </source>
</evidence>
<evidence type="ECO:0000313" key="11">
    <source>
        <dbReference type="Proteomes" id="UP000046122"/>
    </source>
</evidence>
<reference evidence="10" key="2">
    <citation type="submission" date="2014-08" db="EMBL/GenBank/DDBJ databases">
        <authorList>
            <person name="Moulin L."/>
        </authorList>
    </citation>
    <scope>NUCLEOTIDE SEQUENCE [LARGE SCALE GENOMIC DNA]</scope>
</reference>